<dbReference type="Proteomes" id="UP001341840">
    <property type="component" value="Unassembled WGS sequence"/>
</dbReference>
<name>A0ABU6Q8S9_9FABA</name>
<sequence length="139" mass="15008">MPLLLPLPSSLGMAISPGGRVSAGNYPPGDEYGEHFFPAGGGDGPFTLPRQISHTVPHRLLHPLKKAIADEPPAALVFPESPPPISFLIFPFPSHRLDFYHRCTLPSGLQLVCVLASASSPLADLPLLQFAVVARRRIW</sequence>
<accession>A0ABU6Q8S9</accession>
<protein>
    <submittedName>
        <fullName evidence="1">Uncharacterized protein</fullName>
    </submittedName>
</protein>
<evidence type="ECO:0000313" key="2">
    <source>
        <dbReference type="Proteomes" id="UP001341840"/>
    </source>
</evidence>
<comment type="caution">
    <text evidence="1">The sequence shown here is derived from an EMBL/GenBank/DDBJ whole genome shotgun (WGS) entry which is preliminary data.</text>
</comment>
<organism evidence="1 2">
    <name type="scientific">Stylosanthes scabra</name>
    <dbReference type="NCBI Taxonomy" id="79078"/>
    <lineage>
        <taxon>Eukaryota</taxon>
        <taxon>Viridiplantae</taxon>
        <taxon>Streptophyta</taxon>
        <taxon>Embryophyta</taxon>
        <taxon>Tracheophyta</taxon>
        <taxon>Spermatophyta</taxon>
        <taxon>Magnoliopsida</taxon>
        <taxon>eudicotyledons</taxon>
        <taxon>Gunneridae</taxon>
        <taxon>Pentapetalae</taxon>
        <taxon>rosids</taxon>
        <taxon>fabids</taxon>
        <taxon>Fabales</taxon>
        <taxon>Fabaceae</taxon>
        <taxon>Papilionoideae</taxon>
        <taxon>50 kb inversion clade</taxon>
        <taxon>dalbergioids sensu lato</taxon>
        <taxon>Dalbergieae</taxon>
        <taxon>Pterocarpus clade</taxon>
        <taxon>Stylosanthes</taxon>
    </lineage>
</organism>
<evidence type="ECO:0000313" key="1">
    <source>
        <dbReference type="EMBL" id="MED6108228.1"/>
    </source>
</evidence>
<reference evidence="1 2" key="1">
    <citation type="journal article" date="2023" name="Plants (Basel)">
        <title>Bridging the Gap: Combining Genomics and Transcriptomics Approaches to Understand Stylosanthes scabra, an Orphan Legume from the Brazilian Caatinga.</title>
        <authorList>
            <person name="Ferreira-Neto J.R.C."/>
            <person name="da Silva M.D."/>
            <person name="Binneck E."/>
            <person name="de Melo N.F."/>
            <person name="da Silva R.H."/>
            <person name="de Melo A.L.T.M."/>
            <person name="Pandolfi V."/>
            <person name="Bustamante F.O."/>
            <person name="Brasileiro-Vidal A.C."/>
            <person name="Benko-Iseppon A.M."/>
        </authorList>
    </citation>
    <scope>NUCLEOTIDE SEQUENCE [LARGE SCALE GENOMIC DNA]</scope>
    <source>
        <tissue evidence="1">Leaves</tissue>
    </source>
</reference>
<gene>
    <name evidence="1" type="ORF">PIB30_021684</name>
</gene>
<keyword evidence="2" id="KW-1185">Reference proteome</keyword>
<dbReference type="EMBL" id="JASCZI010000072">
    <property type="protein sequence ID" value="MED6108228.1"/>
    <property type="molecule type" value="Genomic_DNA"/>
</dbReference>
<proteinExistence type="predicted"/>